<dbReference type="GO" id="GO:0005737">
    <property type="term" value="C:cytoplasm"/>
    <property type="evidence" value="ECO:0007669"/>
    <property type="project" value="UniProtKB-SubCell"/>
</dbReference>
<keyword evidence="1 2" id="KW-0963">Cytoplasm</keyword>
<evidence type="ECO:0000256" key="2">
    <source>
        <dbReference type="HAMAP-Rule" id="MF_01103"/>
    </source>
</evidence>
<evidence type="ECO:0000313" key="3">
    <source>
        <dbReference type="EMBL" id="OPJ56526.1"/>
    </source>
</evidence>
<dbReference type="SUPFAM" id="SSF158221">
    <property type="entry name" value="YnzC-like"/>
    <property type="match status" value="1"/>
</dbReference>
<dbReference type="Gene3D" id="1.10.287.540">
    <property type="entry name" value="Helix hairpin bin"/>
    <property type="match status" value="1"/>
</dbReference>
<organism evidence="3 4">
    <name type="scientific">Alkalithermobacter paradoxus</name>
    <dbReference type="NCBI Taxonomy" id="29349"/>
    <lineage>
        <taxon>Bacteria</taxon>
        <taxon>Bacillati</taxon>
        <taxon>Bacillota</taxon>
        <taxon>Clostridia</taxon>
        <taxon>Peptostreptococcales</taxon>
        <taxon>Tepidibacteraceae</taxon>
        <taxon>Alkalithermobacter</taxon>
    </lineage>
</organism>
<dbReference type="PANTHER" id="PTHR37300:SF1">
    <property type="entry name" value="UPF0291 PROTEIN YNZC"/>
    <property type="match status" value="1"/>
</dbReference>
<dbReference type="HAMAP" id="MF_01103">
    <property type="entry name" value="UPF0291"/>
    <property type="match status" value="1"/>
</dbReference>
<dbReference type="AlphaFoldDB" id="A0A1V4I995"/>
<dbReference type="RefSeq" id="WP_079411649.1">
    <property type="nucleotide sequence ID" value="NZ_MZGW01000002.1"/>
</dbReference>
<dbReference type="Pfam" id="PF05979">
    <property type="entry name" value="DUF896"/>
    <property type="match status" value="1"/>
</dbReference>
<name>A0A1V4I995_9FIRM</name>
<accession>A0A1V4I995</accession>
<dbReference type="PANTHER" id="PTHR37300">
    <property type="entry name" value="UPF0291 PROTEIN CBO2609/CLC_2481"/>
    <property type="match status" value="1"/>
</dbReference>
<evidence type="ECO:0000256" key="1">
    <source>
        <dbReference type="ARBA" id="ARBA00022490"/>
    </source>
</evidence>
<protein>
    <recommendedName>
        <fullName evidence="2">UPF0291 protein CLOTH_09310</fullName>
    </recommendedName>
</protein>
<comment type="caution">
    <text evidence="3">The sequence shown here is derived from an EMBL/GenBank/DDBJ whole genome shotgun (WGS) entry which is preliminary data.</text>
</comment>
<dbReference type="OrthoDB" id="390105at2"/>
<gene>
    <name evidence="3" type="ORF">CLOTH_09310</name>
</gene>
<dbReference type="EMBL" id="MZGW01000002">
    <property type="protein sequence ID" value="OPJ56526.1"/>
    <property type="molecule type" value="Genomic_DNA"/>
</dbReference>
<sequence length="55" mass="6663">MLSKEKIDRINVLARKAKTEGLSEIEKKEQQKLRKEYLQAFREDFRKKLENIEIV</sequence>
<dbReference type="InterPro" id="IPR009242">
    <property type="entry name" value="DUF896"/>
</dbReference>
<dbReference type="Proteomes" id="UP000190140">
    <property type="component" value="Unassembled WGS sequence"/>
</dbReference>
<dbReference type="STRING" id="29349.CLOTH_09310"/>
<comment type="similarity">
    <text evidence="2">Belongs to the UPF0291 family.</text>
</comment>
<comment type="subcellular location">
    <subcellularLocation>
        <location evidence="2">Cytoplasm</location>
    </subcellularLocation>
</comment>
<keyword evidence="4" id="KW-1185">Reference proteome</keyword>
<proteinExistence type="inferred from homology"/>
<evidence type="ECO:0000313" key="4">
    <source>
        <dbReference type="Proteomes" id="UP000190140"/>
    </source>
</evidence>
<reference evidence="3 4" key="1">
    <citation type="submission" date="2017-03" db="EMBL/GenBank/DDBJ databases">
        <title>Genome sequence of Clostridium thermoalcaliphilum DSM 7309.</title>
        <authorList>
            <person name="Poehlein A."/>
            <person name="Daniel R."/>
        </authorList>
    </citation>
    <scope>NUCLEOTIDE SEQUENCE [LARGE SCALE GENOMIC DNA]</scope>
    <source>
        <strain evidence="3 4">DSM 7309</strain>
    </source>
</reference>